<feature type="domain" description="Xylose isomerase-like TIM barrel" evidence="2">
    <location>
        <begin position="52"/>
        <end position="260"/>
    </location>
</feature>
<dbReference type="Gene3D" id="3.20.20.150">
    <property type="entry name" value="Divalent-metal-dependent TIM barrel enzymes"/>
    <property type="match status" value="1"/>
</dbReference>
<evidence type="ECO:0000259" key="2">
    <source>
        <dbReference type="Pfam" id="PF01261"/>
    </source>
</evidence>
<dbReference type="InterPro" id="IPR013022">
    <property type="entry name" value="Xyl_isomerase-like_TIM-brl"/>
</dbReference>
<dbReference type="EMBL" id="JANUHC010000001">
    <property type="protein sequence ID" value="MCS0627909.1"/>
    <property type="molecule type" value="Genomic_DNA"/>
</dbReference>
<feature type="chain" id="PRO_5047332848" evidence="1">
    <location>
        <begin position="23"/>
        <end position="286"/>
    </location>
</feature>
<keyword evidence="4" id="KW-1185">Reference proteome</keyword>
<keyword evidence="3" id="KW-0413">Isomerase</keyword>
<reference evidence="3" key="1">
    <citation type="submission" date="2022-08" db="EMBL/GenBank/DDBJ databases">
        <title>Reclassification of Massilia species as members of the genera Telluria, Duganella, Pseudoduganella, Mokoshia gen. nov. and Zemynaea gen. nov. using orthogonal and non-orthogonal genome-based approaches.</title>
        <authorList>
            <person name="Bowman J.P."/>
        </authorList>
    </citation>
    <scope>NUCLEOTIDE SEQUENCE</scope>
    <source>
        <strain evidence="3">LMG 11547</strain>
    </source>
</reference>
<dbReference type="Proteomes" id="UP001165263">
    <property type="component" value="Unassembled WGS sequence"/>
</dbReference>
<dbReference type="SUPFAM" id="SSF51658">
    <property type="entry name" value="Xylose isomerase-like"/>
    <property type="match status" value="1"/>
</dbReference>
<dbReference type="PANTHER" id="PTHR12110">
    <property type="entry name" value="HYDROXYPYRUVATE ISOMERASE"/>
    <property type="match status" value="1"/>
</dbReference>
<organism evidence="3 4">
    <name type="scientific">Telluria mixta</name>
    <dbReference type="NCBI Taxonomy" id="34071"/>
    <lineage>
        <taxon>Bacteria</taxon>
        <taxon>Pseudomonadati</taxon>
        <taxon>Pseudomonadota</taxon>
        <taxon>Betaproteobacteria</taxon>
        <taxon>Burkholderiales</taxon>
        <taxon>Oxalobacteraceae</taxon>
        <taxon>Telluria group</taxon>
        <taxon>Telluria</taxon>
    </lineage>
</organism>
<comment type="caution">
    <text evidence="3">The sequence shown here is derived from an EMBL/GenBank/DDBJ whole genome shotgun (WGS) entry which is preliminary data.</text>
</comment>
<name>A0ABT2BS18_9BURK</name>
<dbReference type="PROSITE" id="PS51257">
    <property type="entry name" value="PROKAR_LIPOPROTEIN"/>
    <property type="match status" value="1"/>
</dbReference>
<dbReference type="GO" id="GO:0016853">
    <property type="term" value="F:isomerase activity"/>
    <property type="evidence" value="ECO:0007669"/>
    <property type="project" value="UniProtKB-KW"/>
</dbReference>
<keyword evidence="1" id="KW-0732">Signal</keyword>
<dbReference type="InterPro" id="IPR050312">
    <property type="entry name" value="IolE/XylAMocC-like"/>
</dbReference>
<dbReference type="InterPro" id="IPR036237">
    <property type="entry name" value="Xyl_isomerase-like_sf"/>
</dbReference>
<gene>
    <name evidence="3" type="ORF">NX786_00925</name>
</gene>
<feature type="signal peptide" evidence="1">
    <location>
        <begin position="1"/>
        <end position="22"/>
    </location>
</feature>
<protein>
    <submittedName>
        <fullName evidence="3">Sugar phosphate isomerase/epimerase</fullName>
    </submittedName>
</protein>
<accession>A0ABT2BS18</accession>
<dbReference type="PANTHER" id="PTHR12110:SF41">
    <property type="entry name" value="INOSOSE DEHYDRATASE"/>
    <property type="match status" value="1"/>
</dbReference>
<evidence type="ECO:0000313" key="4">
    <source>
        <dbReference type="Proteomes" id="UP001165263"/>
    </source>
</evidence>
<sequence>MKQAIKATVLMTLLGAACASHAAGAHAEPKVGVQLWSVKDEIKQDFEGTLIKIAQLGIQGVEFAGVLGPYENNPAGLKAFLAKNRLECAGAHTRFSALEGAQFDKLVAYYEAVGCKNLVISMDKRGATPGEAAEMSKELSAMQAKLAAKGMRIGYHNHEQEMIGDVGSTPWDVIAKNTPKGVIMQQDVGWTTYAGKDPIHYVNAYPGRTYTTHFKAKFVKGATGGTPIIGQDKTDWIGLTKAVEQVGGTDWIIIEQEEYPKGMGQLEAVTASYKGLKSVLDTVNAK</sequence>
<evidence type="ECO:0000256" key="1">
    <source>
        <dbReference type="SAM" id="SignalP"/>
    </source>
</evidence>
<evidence type="ECO:0000313" key="3">
    <source>
        <dbReference type="EMBL" id="MCS0627909.1"/>
    </source>
</evidence>
<proteinExistence type="predicted"/>
<dbReference type="Pfam" id="PF01261">
    <property type="entry name" value="AP_endonuc_2"/>
    <property type="match status" value="1"/>
</dbReference>
<dbReference type="RefSeq" id="WP_259447170.1">
    <property type="nucleotide sequence ID" value="NZ_CP119520.1"/>
</dbReference>